<feature type="region of interest" description="Disordered" evidence="1">
    <location>
        <begin position="284"/>
        <end position="345"/>
    </location>
</feature>
<evidence type="ECO:0000313" key="3">
    <source>
        <dbReference type="EMBL" id="KAK1302613.1"/>
    </source>
</evidence>
<dbReference type="EMBL" id="JAUJYO010000012">
    <property type="protein sequence ID" value="KAK1302613.1"/>
    <property type="molecule type" value="Genomic_DNA"/>
</dbReference>
<dbReference type="Pfam" id="PF05678">
    <property type="entry name" value="VQ"/>
    <property type="match status" value="1"/>
</dbReference>
<reference evidence="3" key="2">
    <citation type="submission" date="2023-06" db="EMBL/GenBank/DDBJ databases">
        <authorList>
            <person name="Ma L."/>
            <person name="Liu K.-W."/>
            <person name="Li Z."/>
            <person name="Hsiao Y.-Y."/>
            <person name="Qi Y."/>
            <person name="Fu T."/>
            <person name="Tang G."/>
            <person name="Zhang D."/>
            <person name="Sun W.-H."/>
            <person name="Liu D.-K."/>
            <person name="Li Y."/>
            <person name="Chen G.-Z."/>
            <person name="Liu X.-D."/>
            <person name="Liao X.-Y."/>
            <person name="Jiang Y.-T."/>
            <person name="Yu X."/>
            <person name="Hao Y."/>
            <person name="Huang J."/>
            <person name="Zhao X.-W."/>
            <person name="Ke S."/>
            <person name="Chen Y.-Y."/>
            <person name="Wu W.-L."/>
            <person name="Hsu J.-L."/>
            <person name="Lin Y.-F."/>
            <person name="Huang M.-D."/>
            <person name="Li C.-Y."/>
            <person name="Huang L."/>
            <person name="Wang Z.-W."/>
            <person name="Zhao X."/>
            <person name="Zhong W.-Y."/>
            <person name="Peng D.-H."/>
            <person name="Ahmad S."/>
            <person name="Lan S."/>
            <person name="Zhang J.-S."/>
            <person name="Tsai W.-C."/>
            <person name="Van De Peer Y."/>
            <person name="Liu Z.-J."/>
        </authorList>
    </citation>
    <scope>NUCLEOTIDE SEQUENCE</scope>
    <source>
        <strain evidence="3">CP</strain>
        <tissue evidence="3">Leaves</tissue>
    </source>
</reference>
<feature type="compositionally biased region" description="Low complexity" evidence="1">
    <location>
        <begin position="1"/>
        <end position="12"/>
    </location>
</feature>
<dbReference type="InterPro" id="IPR039609">
    <property type="entry name" value="VQ_15/22"/>
</dbReference>
<dbReference type="PANTHER" id="PTHR33179">
    <property type="entry name" value="VQ MOTIF-CONTAINING PROTEIN"/>
    <property type="match status" value="1"/>
</dbReference>
<feature type="region of interest" description="Disordered" evidence="1">
    <location>
        <begin position="114"/>
        <end position="154"/>
    </location>
</feature>
<feature type="region of interest" description="Disordered" evidence="1">
    <location>
        <begin position="1"/>
        <end position="98"/>
    </location>
</feature>
<feature type="compositionally biased region" description="Low complexity" evidence="1">
    <location>
        <begin position="72"/>
        <end position="86"/>
    </location>
</feature>
<evidence type="ECO:0000259" key="2">
    <source>
        <dbReference type="Pfam" id="PF05678"/>
    </source>
</evidence>
<evidence type="ECO:0000256" key="1">
    <source>
        <dbReference type="SAM" id="MobiDB-lite"/>
    </source>
</evidence>
<comment type="caution">
    <text evidence="3">The sequence shown here is derived from an EMBL/GenBank/DDBJ whole genome shotgun (WGS) entry which is preliminary data.</text>
</comment>
<feature type="compositionally biased region" description="Low complexity" evidence="1">
    <location>
        <begin position="326"/>
        <end position="337"/>
    </location>
</feature>
<evidence type="ECO:0000313" key="4">
    <source>
        <dbReference type="Proteomes" id="UP001180020"/>
    </source>
</evidence>
<reference evidence="3" key="1">
    <citation type="journal article" date="2023" name="Nat. Commun.">
        <title>Diploid and tetraploid genomes of Acorus and the evolution of monocots.</title>
        <authorList>
            <person name="Ma L."/>
            <person name="Liu K.W."/>
            <person name="Li Z."/>
            <person name="Hsiao Y.Y."/>
            <person name="Qi Y."/>
            <person name="Fu T."/>
            <person name="Tang G.D."/>
            <person name="Zhang D."/>
            <person name="Sun W.H."/>
            <person name="Liu D.K."/>
            <person name="Li Y."/>
            <person name="Chen G.Z."/>
            <person name="Liu X.D."/>
            <person name="Liao X.Y."/>
            <person name="Jiang Y.T."/>
            <person name="Yu X."/>
            <person name="Hao Y."/>
            <person name="Huang J."/>
            <person name="Zhao X.W."/>
            <person name="Ke S."/>
            <person name="Chen Y.Y."/>
            <person name="Wu W.L."/>
            <person name="Hsu J.L."/>
            <person name="Lin Y.F."/>
            <person name="Huang M.D."/>
            <person name="Li C.Y."/>
            <person name="Huang L."/>
            <person name="Wang Z.W."/>
            <person name="Zhao X."/>
            <person name="Zhong W.Y."/>
            <person name="Peng D.H."/>
            <person name="Ahmad S."/>
            <person name="Lan S."/>
            <person name="Zhang J.S."/>
            <person name="Tsai W.C."/>
            <person name="Van de Peer Y."/>
            <person name="Liu Z.J."/>
        </authorList>
    </citation>
    <scope>NUCLEOTIDE SEQUENCE</scope>
    <source>
        <strain evidence="3">CP</strain>
    </source>
</reference>
<dbReference type="PANTHER" id="PTHR33179:SF10">
    <property type="entry name" value="OS02G0753700 PROTEIN"/>
    <property type="match status" value="1"/>
</dbReference>
<feature type="compositionally biased region" description="Pro residues" evidence="1">
    <location>
        <begin position="119"/>
        <end position="136"/>
    </location>
</feature>
<dbReference type="InterPro" id="IPR008889">
    <property type="entry name" value="VQ"/>
</dbReference>
<organism evidence="3 4">
    <name type="scientific">Acorus calamus</name>
    <name type="common">Sweet flag</name>
    <dbReference type="NCBI Taxonomy" id="4465"/>
    <lineage>
        <taxon>Eukaryota</taxon>
        <taxon>Viridiplantae</taxon>
        <taxon>Streptophyta</taxon>
        <taxon>Embryophyta</taxon>
        <taxon>Tracheophyta</taxon>
        <taxon>Spermatophyta</taxon>
        <taxon>Magnoliopsida</taxon>
        <taxon>Liliopsida</taxon>
        <taxon>Acoraceae</taxon>
        <taxon>Acorus</taxon>
    </lineage>
</organism>
<feature type="compositionally biased region" description="Polar residues" evidence="1">
    <location>
        <begin position="51"/>
        <end position="64"/>
    </location>
</feature>
<feature type="domain" description="VQ" evidence="2">
    <location>
        <begin position="148"/>
        <end position="175"/>
    </location>
</feature>
<proteinExistence type="predicted"/>
<sequence>MDSGNSGSLQSSSGGGDDEYDSRSDTISTFFGDGGGPPPPPPSNHPFYDQASGSSSIVFDSLSNYLDPFSRSPPSNLNNPLLDSNSIWPLRSQQPNPSTDSIAAALLAPSHRAFNVDVNPPPRPPPPPSAAPPPPTRNSKKRSRASRRAPTTVLTTDTSNFRAMVQEFTGIPAQPFSAAAPMFQRPGRLDLFSAIRSSTESQFLLRPRAMPSPFAATTNATTSTSSNPIMVTTCTSTNNYQPSSSQSQFNVQNQMFSLQSLLQPNVNSSQQNNYSLSNMPVFGSSKSMSQPSMATSSDHPQLNMGDCAAGTSTTSEFEAEKEVEESGTSRGSGEGTVDYWICSSD</sequence>
<feature type="compositionally biased region" description="Polar residues" evidence="1">
    <location>
        <begin position="284"/>
        <end position="300"/>
    </location>
</feature>
<name>A0AAV9DQ37_ACOCL</name>
<keyword evidence="4" id="KW-1185">Reference proteome</keyword>
<gene>
    <name evidence="3" type="ORF">QJS10_CPB12g01194</name>
</gene>
<feature type="compositionally biased region" description="Basic residues" evidence="1">
    <location>
        <begin position="138"/>
        <end position="147"/>
    </location>
</feature>
<dbReference type="AlphaFoldDB" id="A0AAV9DQ37"/>
<accession>A0AAV9DQ37</accession>
<dbReference type="Proteomes" id="UP001180020">
    <property type="component" value="Unassembled WGS sequence"/>
</dbReference>
<protein>
    <recommendedName>
        <fullName evidence="2">VQ domain-containing protein</fullName>
    </recommendedName>
</protein>